<keyword evidence="2" id="KW-0378">Hydrolase</keyword>
<dbReference type="SUPFAM" id="SSF55811">
    <property type="entry name" value="Nudix"/>
    <property type="match status" value="1"/>
</dbReference>
<gene>
    <name evidence="4" type="ORF">BCF53_105204</name>
</gene>
<dbReference type="AlphaFoldDB" id="A0A4R3I706"/>
<dbReference type="PROSITE" id="PS00893">
    <property type="entry name" value="NUDIX_BOX"/>
    <property type="match status" value="1"/>
</dbReference>
<reference evidence="4 5" key="1">
    <citation type="submission" date="2019-03" db="EMBL/GenBank/DDBJ databases">
        <title>Genomic Encyclopedia of Archaeal and Bacterial Type Strains, Phase II (KMG-II): from individual species to whole genera.</title>
        <authorList>
            <person name="Goeker M."/>
        </authorList>
    </citation>
    <scope>NUCLEOTIDE SEQUENCE [LARGE SCALE GENOMIC DNA]</scope>
    <source>
        <strain evidence="4 5">DSM 15388</strain>
    </source>
</reference>
<comment type="caution">
    <text evidence="4">The sequence shown here is derived from an EMBL/GenBank/DDBJ whole genome shotgun (WGS) entry which is preliminary data.</text>
</comment>
<dbReference type="InterPro" id="IPR000086">
    <property type="entry name" value="NUDIX_hydrolase_dom"/>
</dbReference>
<dbReference type="GO" id="GO:0016787">
    <property type="term" value="F:hydrolase activity"/>
    <property type="evidence" value="ECO:0007669"/>
    <property type="project" value="UniProtKB-KW"/>
</dbReference>
<feature type="domain" description="Nudix hydrolase" evidence="3">
    <location>
        <begin position="1"/>
        <end position="126"/>
    </location>
</feature>
<evidence type="ECO:0000256" key="1">
    <source>
        <dbReference type="ARBA" id="ARBA00001946"/>
    </source>
</evidence>
<dbReference type="OrthoDB" id="9804442at2"/>
<keyword evidence="5" id="KW-1185">Reference proteome</keyword>
<dbReference type="CDD" id="cd04663">
    <property type="entry name" value="NUDIX_Hydrolase"/>
    <property type="match status" value="1"/>
</dbReference>
<proteinExistence type="predicted"/>
<evidence type="ECO:0000313" key="4">
    <source>
        <dbReference type="EMBL" id="TCS41776.1"/>
    </source>
</evidence>
<comment type="cofactor">
    <cofactor evidence="1">
        <name>Mg(2+)</name>
        <dbReference type="ChEBI" id="CHEBI:18420"/>
    </cofactor>
</comment>
<evidence type="ECO:0000256" key="2">
    <source>
        <dbReference type="ARBA" id="ARBA00022801"/>
    </source>
</evidence>
<dbReference type="Proteomes" id="UP000295793">
    <property type="component" value="Unassembled WGS sequence"/>
</dbReference>
<dbReference type="EMBL" id="SLZR01000005">
    <property type="protein sequence ID" value="TCS41776.1"/>
    <property type="molecule type" value="Genomic_DNA"/>
</dbReference>
<evidence type="ECO:0000313" key="5">
    <source>
        <dbReference type="Proteomes" id="UP000295793"/>
    </source>
</evidence>
<dbReference type="RefSeq" id="WP_132701229.1">
    <property type="nucleotide sequence ID" value="NZ_SLZR01000005.1"/>
</dbReference>
<dbReference type="InterPro" id="IPR020084">
    <property type="entry name" value="NUDIX_hydrolase_CS"/>
</dbReference>
<protein>
    <submittedName>
        <fullName evidence="4">NUDIX domain-containing protein</fullName>
    </submittedName>
</protein>
<dbReference type="PROSITE" id="PS51462">
    <property type="entry name" value="NUDIX"/>
    <property type="match status" value="1"/>
</dbReference>
<dbReference type="Gene3D" id="3.90.79.10">
    <property type="entry name" value="Nucleoside Triphosphate Pyrophosphohydrolase"/>
    <property type="match status" value="1"/>
</dbReference>
<organism evidence="4 5">
    <name type="scientific">Reinekea marinisedimentorum</name>
    <dbReference type="NCBI Taxonomy" id="230495"/>
    <lineage>
        <taxon>Bacteria</taxon>
        <taxon>Pseudomonadati</taxon>
        <taxon>Pseudomonadota</taxon>
        <taxon>Gammaproteobacteria</taxon>
        <taxon>Oceanospirillales</taxon>
        <taxon>Saccharospirillaceae</taxon>
        <taxon>Reinekea</taxon>
    </lineage>
</organism>
<dbReference type="InterPro" id="IPR015797">
    <property type="entry name" value="NUDIX_hydrolase-like_dom_sf"/>
</dbReference>
<sequence>MNKACPLVIRKNNEQYEFLAFEHPLAGNQIVKGTIESGESLEAACERELFEESGLVGKVVSDLGCWDAKFEGQVWGFCEIELDSTPAERWEHSCLDDNGHTFRFYWQALDSQLDENWHPLFKGAIEYVKSAITNTGTRLVNSRVL</sequence>
<accession>A0A4R3I706</accession>
<evidence type="ECO:0000259" key="3">
    <source>
        <dbReference type="PROSITE" id="PS51462"/>
    </source>
</evidence>
<name>A0A4R3I706_9GAMM</name>
<dbReference type="Pfam" id="PF00293">
    <property type="entry name" value="NUDIX"/>
    <property type="match status" value="1"/>
</dbReference>